<accession>A0A0K1XCX4</accession>
<dbReference type="Proteomes" id="UP000063953">
    <property type="component" value="Chromosome"/>
</dbReference>
<protein>
    <submittedName>
        <fullName evidence="3">ATPase</fullName>
    </submittedName>
</protein>
<sequence>MPMSNLLAQRYQQAQQTLDFVCDRAQQAAITQLDFALSKLNAQLPVAGIYLYGPVGRGKTWLMDQFYQLAKVPKQRQHFHHFMRDVHRRLFQLSGQAEPLQQIAVDLAGEIKLLCVDEFFVSDIADAVILGNLFQALFAQGLVIICTSNQAPEQLYHDGFNRERFLPAIAAIQQAMQVIALDGGQDHRLHQAAAIQRYFLSNEFSEFEQRFQQLAAGQAVQGGELVVGHRRLQCRGFTSEVACFSFAELCEQPLSSLEFIALCQRFKALFVGQVPTLTAKQRPSKIARGTEDAAQRVVAGDRQLPALSPHDDSVRRFIALVDECYDQQVPLYLCAEVPLTELYTAGYLTFPFRRTLSRLQAMQTQRFAAERLK</sequence>
<dbReference type="InterPro" id="IPR005654">
    <property type="entry name" value="ATPase_AFG1-like"/>
</dbReference>
<dbReference type="PATRIC" id="fig|1698449.3.peg.627"/>
<dbReference type="GO" id="GO:0005737">
    <property type="term" value="C:cytoplasm"/>
    <property type="evidence" value="ECO:0007669"/>
    <property type="project" value="TreeGrafter"/>
</dbReference>
<evidence type="ECO:0000313" key="3">
    <source>
        <dbReference type="EMBL" id="AKX59043.1"/>
    </source>
</evidence>
<keyword evidence="4" id="KW-1185">Reference proteome</keyword>
<dbReference type="STRING" id="1697053.AKN87_05135"/>
<dbReference type="GO" id="GO:0032153">
    <property type="term" value="C:cell division site"/>
    <property type="evidence" value="ECO:0007669"/>
    <property type="project" value="TreeGrafter"/>
</dbReference>
<dbReference type="GO" id="GO:0016887">
    <property type="term" value="F:ATP hydrolysis activity"/>
    <property type="evidence" value="ECO:0007669"/>
    <property type="project" value="InterPro"/>
</dbReference>
<dbReference type="PANTHER" id="PTHR12169:SF6">
    <property type="entry name" value="AFG1-LIKE ATPASE"/>
    <property type="match status" value="1"/>
</dbReference>
<dbReference type="EMBL" id="CP012365">
    <property type="protein sequence ID" value="AKX59043.1"/>
    <property type="molecule type" value="Genomic_DNA"/>
</dbReference>
<gene>
    <name evidence="3" type="ORF">AKN88_03130</name>
</gene>
<reference evidence="3 4" key="1">
    <citation type="journal article" date="2015" name="Genome Announc.">
        <title>Genome Sequences of Oblitimonas alkaliphila gen. nov. sp. nov. (Proposed), a Novel Bacterium of the Pseudomonadaceae Family.</title>
        <authorList>
            <person name="Lauer A.C."/>
            <person name="Nicholson A.C."/>
            <person name="Humrighouse B.W."/>
            <person name="Emery B."/>
            <person name="Drobish A."/>
            <person name="Juieng P."/>
            <person name="Loparev V."/>
            <person name="McQuiston J.R."/>
        </authorList>
    </citation>
    <scope>NUCLEOTIDE SEQUENCE [LARGE SCALE GENOMIC DNA]</scope>
    <source>
        <strain evidence="3 4">E5571</strain>
    </source>
</reference>
<organism evidence="3 4">
    <name type="scientific">Thiopseudomonas alkaliphila</name>
    <dbReference type="NCBI Taxonomy" id="1697053"/>
    <lineage>
        <taxon>Bacteria</taxon>
        <taxon>Pseudomonadati</taxon>
        <taxon>Pseudomonadota</taxon>
        <taxon>Gammaproteobacteria</taxon>
        <taxon>Pseudomonadales</taxon>
        <taxon>Pseudomonadaceae</taxon>
        <taxon>Thiopseudomonas</taxon>
    </lineage>
</organism>
<proteinExistence type="predicted"/>
<evidence type="ECO:0000313" key="4">
    <source>
        <dbReference type="Proteomes" id="UP000063953"/>
    </source>
</evidence>
<dbReference type="Pfam" id="PF03969">
    <property type="entry name" value="AFG1_ATPase"/>
    <property type="match status" value="2"/>
</dbReference>
<name>A0A0K1XCX4_9GAMM</name>
<dbReference type="InterPro" id="IPR027417">
    <property type="entry name" value="P-loop_NTPase"/>
</dbReference>
<keyword evidence="2" id="KW-0067">ATP-binding</keyword>
<dbReference type="GO" id="GO:0005524">
    <property type="term" value="F:ATP binding"/>
    <property type="evidence" value="ECO:0007669"/>
    <property type="project" value="UniProtKB-KW"/>
</dbReference>
<keyword evidence="1" id="KW-0547">Nucleotide-binding</keyword>
<dbReference type="PANTHER" id="PTHR12169">
    <property type="entry name" value="ATPASE N2B"/>
    <property type="match status" value="1"/>
</dbReference>
<evidence type="ECO:0000256" key="2">
    <source>
        <dbReference type="ARBA" id="ARBA00022840"/>
    </source>
</evidence>
<evidence type="ECO:0000256" key="1">
    <source>
        <dbReference type="ARBA" id="ARBA00022741"/>
    </source>
</evidence>
<dbReference type="AlphaFoldDB" id="A0A0K1XCX4"/>
<dbReference type="GO" id="GO:0051301">
    <property type="term" value="P:cell division"/>
    <property type="evidence" value="ECO:0007669"/>
    <property type="project" value="TreeGrafter"/>
</dbReference>
<dbReference type="Gene3D" id="3.40.50.300">
    <property type="entry name" value="P-loop containing nucleotide triphosphate hydrolases"/>
    <property type="match status" value="1"/>
</dbReference>
<dbReference type="NCBIfam" id="NF040713">
    <property type="entry name" value="ZapE"/>
    <property type="match status" value="1"/>
</dbReference>
<dbReference type="SUPFAM" id="SSF52540">
    <property type="entry name" value="P-loop containing nucleoside triphosphate hydrolases"/>
    <property type="match status" value="1"/>
</dbReference>